<dbReference type="InterPro" id="IPR052519">
    <property type="entry name" value="Euk-type_GlcNAc_Kinase"/>
</dbReference>
<dbReference type="KEGG" id="sap:Sulac_2273"/>
<name>G8TU73_SULAD</name>
<dbReference type="Pfam" id="PF01869">
    <property type="entry name" value="BcrAD_BadFG"/>
    <property type="match status" value="1"/>
</dbReference>
<reference evidence="3" key="1">
    <citation type="submission" date="2011-12" db="EMBL/GenBank/DDBJ databases">
        <title>The complete genome of chromosome of Sulfobacillus acidophilus DSM 10332.</title>
        <authorList>
            <person name="Lucas S."/>
            <person name="Han J."/>
            <person name="Lapidus A."/>
            <person name="Bruce D."/>
            <person name="Goodwin L."/>
            <person name="Pitluck S."/>
            <person name="Peters L."/>
            <person name="Kyrpides N."/>
            <person name="Mavromatis K."/>
            <person name="Ivanova N."/>
            <person name="Mikhailova N."/>
            <person name="Chertkov O."/>
            <person name="Saunders E."/>
            <person name="Detter J.C."/>
            <person name="Tapia R."/>
            <person name="Han C."/>
            <person name="Land M."/>
            <person name="Hauser L."/>
            <person name="Markowitz V."/>
            <person name="Cheng J.-F."/>
            <person name="Hugenholtz P."/>
            <person name="Woyke T."/>
            <person name="Wu D."/>
            <person name="Pukall R."/>
            <person name="Gehrich-Schroeter G."/>
            <person name="Schneider S."/>
            <person name="Klenk H.-P."/>
            <person name="Eisen J.A."/>
        </authorList>
    </citation>
    <scope>NUCLEOTIDE SEQUENCE [LARGE SCALE GENOMIC DNA]</scope>
    <source>
        <strain evidence="3">ATCC 700253 / DSM 10332 / NAL</strain>
    </source>
</reference>
<dbReference type="AlphaFoldDB" id="G8TU73"/>
<dbReference type="PANTHER" id="PTHR43190">
    <property type="entry name" value="N-ACETYL-D-GLUCOSAMINE KINASE"/>
    <property type="match status" value="1"/>
</dbReference>
<sequence length="295" mass="31483">MSERYYLGIDGGGSHTRALVLDDTGSVVYRGEGGPSNVLVVGEERARASLEEALATWTDSVTGGVLGMAGADRPQVTRFWQTSAVPRIGGPVLVVGDYRIAWGALTAFRPGFIGIFGTGSVVYGENGTQALKVGGYGWRLGDPGSGLELGREAIKATLNALQHIGPETLLVGPVLQWAGVDSAERLISRVYDEAFDWRTVADLAPWVVRLAGTDPVAHAIIDRQGAEVHRQLHQVCRRLGLDRSAIGGLAGGLAPFWLEYLSARWSCSGVPLSLASREPVWGAAEWARRAFGNFS</sequence>
<feature type="domain" description="ATPase BadF/BadG/BcrA/BcrD type" evidence="1">
    <location>
        <begin position="7"/>
        <end position="254"/>
    </location>
</feature>
<dbReference type="PATRIC" id="fig|679936.5.peg.2356"/>
<organism evidence="2 3">
    <name type="scientific">Sulfobacillus acidophilus (strain ATCC 700253 / DSM 10332 / NAL)</name>
    <dbReference type="NCBI Taxonomy" id="679936"/>
    <lineage>
        <taxon>Bacteria</taxon>
        <taxon>Bacillati</taxon>
        <taxon>Bacillota</taxon>
        <taxon>Clostridia</taxon>
        <taxon>Eubacteriales</taxon>
        <taxon>Clostridiales Family XVII. Incertae Sedis</taxon>
        <taxon>Sulfobacillus</taxon>
    </lineage>
</organism>
<accession>G8TU73</accession>
<proteinExistence type="predicted"/>
<evidence type="ECO:0000259" key="1">
    <source>
        <dbReference type="Pfam" id="PF01869"/>
    </source>
</evidence>
<dbReference type="CDD" id="cd24007">
    <property type="entry name" value="ASKHA_NBD_eukNAGK-like"/>
    <property type="match status" value="1"/>
</dbReference>
<dbReference type="Proteomes" id="UP000005439">
    <property type="component" value="Chromosome"/>
</dbReference>
<dbReference type="STRING" id="679936.Sulac_2273"/>
<dbReference type="Gene3D" id="3.30.420.40">
    <property type="match status" value="2"/>
</dbReference>
<dbReference type="PANTHER" id="PTHR43190:SF3">
    <property type="entry name" value="N-ACETYL-D-GLUCOSAMINE KINASE"/>
    <property type="match status" value="1"/>
</dbReference>
<dbReference type="InterPro" id="IPR002731">
    <property type="entry name" value="ATPase_BadF"/>
</dbReference>
<keyword evidence="3" id="KW-1185">Reference proteome</keyword>
<evidence type="ECO:0000313" key="2">
    <source>
        <dbReference type="EMBL" id="AEW05745.1"/>
    </source>
</evidence>
<dbReference type="EMBL" id="CP003179">
    <property type="protein sequence ID" value="AEW05745.1"/>
    <property type="molecule type" value="Genomic_DNA"/>
</dbReference>
<dbReference type="SUPFAM" id="SSF53067">
    <property type="entry name" value="Actin-like ATPase domain"/>
    <property type="match status" value="2"/>
</dbReference>
<reference evidence="2 3" key="2">
    <citation type="journal article" date="2012" name="Stand. Genomic Sci.">
        <title>Complete genome sequence of the moderately thermophilic mineral-sulfide-oxidizing firmicute Sulfobacillus acidophilus type strain (NAL(T)).</title>
        <authorList>
            <person name="Anderson I."/>
            <person name="Chertkov O."/>
            <person name="Chen A."/>
            <person name="Saunders E."/>
            <person name="Lapidus A."/>
            <person name="Nolan M."/>
            <person name="Lucas S."/>
            <person name="Hammon N."/>
            <person name="Deshpande S."/>
            <person name="Cheng J.F."/>
            <person name="Han C."/>
            <person name="Tapia R."/>
            <person name="Goodwin L.A."/>
            <person name="Pitluck S."/>
            <person name="Liolios K."/>
            <person name="Pagani I."/>
            <person name="Ivanova N."/>
            <person name="Mikhailova N."/>
            <person name="Pati A."/>
            <person name="Palaniappan K."/>
            <person name="Land M."/>
            <person name="Pan C."/>
            <person name="Rohde M."/>
            <person name="Pukall R."/>
            <person name="Goker M."/>
            <person name="Detter J.C."/>
            <person name="Woyke T."/>
            <person name="Bristow J."/>
            <person name="Eisen J.A."/>
            <person name="Markowitz V."/>
            <person name="Hugenholtz P."/>
            <person name="Kyrpides N.C."/>
            <person name="Klenk H.P."/>
            <person name="Mavromatis K."/>
        </authorList>
    </citation>
    <scope>NUCLEOTIDE SEQUENCE [LARGE SCALE GENOMIC DNA]</scope>
    <source>
        <strain evidence="3">ATCC 700253 / DSM 10332 / NAL</strain>
    </source>
</reference>
<gene>
    <name evidence="2" type="ordered locus">Sulac_2273</name>
</gene>
<dbReference type="InterPro" id="IPR043129">
    <property type="entry name" value="ATPase_NBD"/>
</dbReference>
<evidence type="ECO:0000313" key="3">
    <source>
        <dbReference type="Proteomes" id="UP000005439"/>
    </source>
</evidence>
<protein>
    <submittedName>
        <fullName evidence="2">ATPase BadF/BadG/BcrA/BcrD type</fullName>
    </submittedName>
</protein>
<dbReference type="HOGENOM" id="CLU_016274_1_1_9"/>